<evidence type="ECO:0000313" key="1">
    <source>
        <dbReference type="EMBL" id="MBB5718526.1"/>
    </source>
</evidence>
<dbReference type="EMBL" id="JACIJI010000002">
    <property type="protein sequence ID" value="MBB5718526.1"/>
    <property type="molecule type" value="Genomic_DNA"/>
</dbReference>
<dbReference type="RefSeq" id="WP_184002377.1">
    <property type="nucleotide sequence ID" value="NZ_BAABIF010000013.1"/>
</dbReference>
<dbReference type="Proteomes" id="UP000554342">
    <property type="component" value="Unassembled WGS sequence"/>
</dbReference>
<reference evidence="1 2" key="1">
    <citation type="submission" date="2020-08" db="EMBL/GenBank/DDBJ databases">
        <title>Genomic Encyclopedia of Type Strains, Phase IV (KMG-IV): sequencing the most valuable type-strain genomes for metagenomic binning, comparative biology and taxonomic classification.</title>
        <authorList>
            <person name="Goeker M."/>
        </authorList>
    </citation>
    <scope>NUCLEOTIDE SEQUENCE [LARGE SCALE GENOMIC DNA]</scope>
    <source>
        <strain evidence="1 2">DSM 27203</strain>
    </source>
</reference>
<evidence type="ECO:0000313" key="2">
    <source>
        <dbReference type="Proteomes" id="UP000554342"/>
    </source>
</evidence>
<sequence>MTDDFLHPTPEYDAADWEQRQYADGDGQPLEVTLERFYWLHLDWYDEKGFLFSEGGLSKMVVRLERDRGPESLDDALRMFVDHWMIPTAVRSGFPPFDQLDEEARLEMTRDAEIFSD</sequence>
<keyword evidence="2" id="KW-1185">Reference proteome</keyword>
<protein>
    <submittedName>
        <fullName evidence="1">Uncharacterized protein</fullName>
    </submittedName>
</protein>
<comment type="caution">
    <text evidence="1">The sequence shown here is derived from an EMBL/GenBank/DDBJ whole genome shotgun (WGS) entry which is preliminary data.</text>
</comment>
<accession>A0A840YYD6</accession>
<organism evidence="1 2">
    <name type="scientific">Stakelama sediminis</name>
    <dbReference type="NCBI Taxonomy" id="463200"/>
    <lineage>
        <taxon>Bacteria</taxon>
        <taxon>Pseudomonadati</taxon>
        <taxon>Pseudomonadota</taxon>
        <taxon>Alphaproteobacteria</taxon>
        <taxon>Sphingomonadales</taxon>
        <taxon>Sphingomonadaceae</taxon>
        <taxon>Stakelama</taxon>
    </lineage>
</organism>
<gene>
    <name evidence="1" type="ORF">FHR23_001449</name>
</gene>
<proteinExistence type="predicted"/>
<dbReference type="AlphaFoldDB" id="A0A840YYD6"/>
<name>A0A840YYD6_9SPHN</name>